<dbReference type="Proteomes" id="UP000053477">
    <property type="component" value="Unassembled WGS sequence"/>
</dbReference>
<feature type="transmembrane region" description="Helical" evidence="1">
    <location>
        <begin position="20"/>
        <end position="41"/>
    </location>
</feature>
<organism evidence="2 3">
    <name type="scientific">Schizopora paradoxa</name>
    <dbReference type="NCBI Taxonomy" id="27342"/>
    <lineage>
        <taxon>Eukaryota</taxon>
        <taxon>Fungi</taxon>
        <taxon>Dikarya</taxon>
        <taxon>Basidiomycota</taxon>
        <taxon>Agaricomycotina</taxon>
        <taxon>Agaricomycetes</taxon>
        <taxon>Hymenochaetales</taxon>
        <taxon>Schizoporaceae</taxon>
        <taxon>Schizopora</taxon>
    </lineage>
</organism>
<keyword evidence="3" id="KW-1185">Reference proteome</keyword>
<keyword evidence="1" id="KW-1133">Transmembrane helix</keyword>
<evidence type="ECO:0000313" key="3">
    <source>
        <dbReference type="Proteomes" id="UP000053477"/>
    </source>
</evidence>
<sequence>MERREGRRRFSIDDKHRHRANALIFQGISDVCAFFALLATLDLHTRFRNLLCDKVKAESMIIEMIRMIRSSTL</sequence>
<reference evidence="2 3" key="1">
    <citation type="submission" date="2015-04" db="EMBL/GenBank/DDBJ databases">
        <title>Complete genome sequence of Schizopora paradoxa KUC8140, a cosmopolitan wood degrader in East Asia.</title>
        <authorList>
            <consortium name="DOE Joint Genome Institute"/>
            <person name="Min B."/>
            <person name="Park H."/>
            <person name="Jang Y."/>
            <person name="Kim J.-J."/>
            <person name="Kim K.H."/>
            <person name="Pangilinan J."/>
            <person name="Lipzen A."/>
            <person name="Riley R."/>
            <person name="Grigoriev I.V."/>
            <person name="Spatafora J.W."/>
            <person name="Choi I.-G."/>
        </authorList>
    </citation>
    <scope>NUCLEOTIDE SEQUENCE [LARGE SCALE GENOMIC DNA]</scope>
    <source>
        <strain evidence="2 3">KUC8140</strain>
    </source>
</reference>
<dbReference type="AlphaFoldDB" id="A0A0H2RRZ4"/>
<proteinExistence type="predicted"/>
<gene>
    <name evidence="2" type="ORF">SCHPADRAFT_432801</name>
</gene>
<evidence type="ECO:0000313" key="2">
    <source>
        <dbReference type="EMBL" id="KLO12233.1"/>
    </source>
</evidence>
<accession>A0A0H2RRZ4</accession>
<protein>
    <submittedName>
        <fullName evidence="2">Uncharacterized protein</fullName>
    </submittedName>
</protein>
<dbReference type="EMBL" id="KQ085982">
    <property type="protein sequence ID" value="KLO12233.1"/>
    <property type="molecule type" value="Genomic_DNA"/>
</dbReference>
<dbReference type="InParanoid" id="A0A0H2RRZ4"/>
<keyword evidence="1" id="KW-0812">Transmembrane</keyword>
<evidence type="ECO:0000256" key="1">
    <source>
        <dbReference type="SAM" id="Phobius"/>
    </source>
</evidence>
<name>A0A0H2RRZ4_9AGAM</name>
<keyword evidence="1" id="KW-0472">Membrane</keyword>